<dbReference type="InterPro" id="IPR051712">
    <property type="entry name" value="ARTD-AVP"/>
</dbReference>
<evidence type="ECO:0000259" key="6">
    <source>
        <dbReference type="PROSITE" id="PS50918"/>
    </source>
</evidence>
<dbReference type="PANTHER" id="PTHR45740">
    <property type="entry name" value="POLY [ADP-RIBOSE] POLYMERASE"/>
    <property type="match status" value="1"/>
</dbReference>
<dbReference type="GO" id="GO:0003950">
    <property type="term" value="F:NAD+ poly-ADP-ribosyltransferase activity"/>
    <property type="evidence" value="ECO:0007669"/>
    <property type="project" value="InterPro"/>
</dbReference>
<dbReference type="PROSITE" id="PS50918">
    <property type="entry name" value="WWE"/>
    <property type="match status" value="1"/>
</dbReference>
<dbReference type="PROSITE" id="PS50103">
    <property type="entry name" value="ZF_C3H1"/>
    <property type="match status" value="1"/>
</dbReference>
<dbReference type="GO" id="GO:0005634">
    <property type="term" value="C:nucleus"/>
    <property type="evidence" value="ECO:0007669"/>
    <property type="project" value="UniProtKB-SubCell"/>
</dbReference>
<evidence type="ECO:0000256" key="3">
    <source>
        <dbReference type="ARBA" id="ARBA00024347"/>
    </source>
</evidence>
<gene>
    <name evidence="8" type="ORF">PODLI_1B017059</name>
</gene>
<keyword evidence="2" id="KW-0539">Nucleus</keyword>
<evidence type="ECO:0000313" key="8">
    <source>
        <dbReference type="EMBL" id="CAI5765451.1"/>
    </source>
</evidence>
<dbReference type="InterPro" id="IPR000571">
    <property type="entry name" value="Znf_CCCH"/>
</dbReference>
<dbReference type="GO" id="GO:0008270">
    <property type="term" value="F:zinc ion binding"/>
    <property type="evidence" value="ECO:0007669"/>
    <property type="project" value="UniProtKB-KW"/>
</dbReference>
<dbReference type="SUPFAM" id="SSF56399">
    <property type="entry name" value="ADP-ribosylation"/>
    <property type="match status" value="1"/>
</dbReference>
<dbReference type="PROSITE" id="PS51059">
    <property type="entry name" value="PARP_CATALYTIC"/>
    <property type="match status" value="1"/>
</dbReference>
<keyword evidence="4" id="KW-0863">Zinc-finger</keyword>
<keyword evidence="9" id="KW-1185">Reference proteome</keyword>
<comment type="similarity">
    <text evidence="3">Belongs to the ARTD/PARP family.</text>
</comment>
<name>A0AA35JTJ6_9SAUR</name>
<dbReference type="AlphaFoldDB" id="A0AA35JTJ6"/>
<dbReference type="Pfam" id="PF02825">
    <property type="entry name" value="WWE"/>
    <property type="match status" value="2"/>
</dbReference>
<reference evidence="8" key="1">
    <citation type="submission" date="2022-12" db="EMBL/GenBank/DDBJ databases">
        <authorList>
            <person name="Alioto T."/>
            <person name="Alioto T."/>
            <person name="Gomez Garrido J."/>
        </authorList>
    </citation>
    <scope>NUCLEOTIDE SEQUENCE</scope>
</reference>
<dbReference type="CDD" id="cd01439">
    <property type="entry name" value="TCCD_inducible_PARP_like"/>
    <property type="match status" value="1"/>
</dbReference>
<dbReference type="GO" id="GO:1990404">
    <property type="term" value="F:NAD+-protein mono-ADP-ribosyltransferase activity"/>
    <property type="evidence" value="ECO:0007669"/>
    <property type="project" value="TreeGrafter"/>
</dbReference>
<evidence type="ECO:0000259" key="5">
    <source>
        <dbReference type="PROSITE" id="PS50103"/>
    </source>
</evidence>
<dbReference type="Pfam" id="PF00644">
    <property type="entry name" value="PARP"/>
    <property type="match status" value="1"/>
</dbReference>
<feature type="domain" description="PARP catalytic" evidence="7">
    <location>
        <begin position="259"/>
        <end position="459"/>
    </location>
</feature>
<keyword evidence="4" id="KW-0862">Zinc</keyword>
<feature type="domain" description="WWE" evidence="6">
    <location>
        <begin position="140"/>
        <end position="222"/>
    </location>
</feature>
<comment type="subcellular location">
    <subcellularLocation>
        <location evidence="1">Nucleus</location>
    </subcellularLocation>
</comment>
<dbReference type="PANTHER" id="PTHR45740:SF6">
    <property type="entry name" value="PROTEIN MONO-ADP-RIBOSYLTRANSFERASE PARP12"/>
    <property type="match status" value="1"/>
</dbReference>
<dbReference type="SUPFAM" id="SSF117839">
    <property type="entry name" value="WWE domain"/>
    <property type="match status" value="2"/>
</dbReference>
<keyword evidence="4" id="KW-0479">Metal-binding</keyword>
<evidence type="ECO:0000256" key="1">
    <source>
        <dbReference type="ARBA" id="ARBA00004123"/>
    </source>
</evidence>
<dbReference type="InterPro" id="IPR012317">
    <property type="entry name" value="Poly(ADP-ribose)pol_cat_dom"/>
</dbReference>
<dbReference type="InterPro" id="IPR004170">
    <property type="entry name" value="WWE_dom"/>
</dbReference>
<dbReference type="Proteomes" id="UP001178461">
    <property type="component" value="Chromosome 2"/>
</dbReference>
<accession>A0AA35JTJ6</accession>
<feature type="zinc finger region" description="C3H1-type" evidence="4">
    <location>
        <begin position="43"/>
        <end position="70"/>
    </location>
</feature>
<evidence type="ECO:0000256" key="4">
    <source>
        <dbReference type="PROSITE-ProRule" id="PRU00723"/>
    </source>
</evidence>
<protein>
    <submittedName>
        <fullName evidence="8">Protein mono-ADP-ribosyltransferase TIPARP-like</fullName>
    </submittedName>
</protein>
<organism evidence="8 9">
    <name type="scientific">Podarcis lilfordi</name>
    <name type="common">Lilford's wall lizard</name>
    <dbReference type="NCBI Taxonomy" id="74358"/>
    <lineage>
        <taxon>Eukaryota</taxon>
        <taxon>Metazoa</taxon>
        <taxon>Chordata</taxon>
        <taxon>Craniata</taxon>
        <taxon>Vertebrata</taxon>
        <taxon>Euteleostomi</taxon>
        <taxon>Lepidosauria</taxon>
        <taxon>Squamata</taxon>
        <taxon>Bifurcata</taxon>
        <taxon>Unidentata</taxon>
        <taxon>Episquamata</taxon>
        <taxon>Laterata</taxon>
        <taxon>Lacertibaenia</taxon>
        <taxon>Lacertidae</taxon>
        <taxon>Podarcis</taxon>
    </lineage>
</organism>
<dbReference type="EMBL" id="OX395127">
    <property type="protein sequence ID" value="CAI5765451.1"/>
    <property type="molecule type" value="Genomic_DNA"/>
</dbReference>
<evidence type="ECO:0000259" key="7">
    <source>
        <dbReference type="PROSITE" id="PS51059"/>
    </source>
</evidence>
<feature type="domain" description="C3H1-type" evidence="5">
    <location>
        <begin position="43"/>
        <end position="70"/>
    </location>
</feature>
<dbReference type="InterPro" id="IPR037197">
    <property type="entry name" value="WWE_dom_sf"/>
</dbReference>
<sequence length="459" mass="53026">MAESAESSVSERGITFLKDELLGITILKLSGADDAPLYHVHQKNGVPICDNFLLGCCYLQEKCPCHHTPFPYHWQWRRQKDKVWLSFSFSAQHHLEKLYCNQEVPTVQLRDRKGNVYFLNFNTMALSPILLYDQVRRLSNSSSPDCSPYLFTEWKVYYNESDHWLEYDEPIAQELVAAFERGMWNHAFRVQDQIYNVDLKQFIQRNVKMGFTRDITFRPVWRSADITVRCLRSLAPPLTTLALAGEDPLDLFCGPYPAACVPPPQGGSSFTMAEVTLSEVAHQMVRKLFHAKLPEDQALVLAIYRIRNDQLWDMYMSQKRLMFQVRSKKEHPSVERHLFHGTAASRIKSICIGNFNPDLAGSVHGAVFGRGVYFARDASYSNTYALAAKNNVRHMFLAKVLTGRWWRGHSCLRQTPPHFDSCTDCVRDPHIFVIFRSCQCYPYFLIRYKEVKTPVAVDM</sequence>
<proteinExistence type="inferred from homology"/>
<evidence type="ECO:0000256" key="2">
    <source>
        <dbReference type="ARBA" id="ARBA00023242"/>
    </source>
</evidence>
<dbReference type="Gene3D" id="3.90.228.10">
    <property type="match status" value="1"/>
</dbReference>
<evidence type="ECO:0000313" key="9">
    <source>
        <dbReference type="Proteomes" id="UP001178461"/>
    </source>
</evidence>
<dbReference type="Gene3D" id="3.30.720.50">
    <property type="match status" value="1"/>
</dbReference>